<gene>
    <name evidence="3" type="ORF">SAMN05216167_11740</name>
</gene>
<dbReference type="PANTHER" id="PTHR44520">
    <property type="entry name" value="RESPONSE REGULATOR RCP1-RELATED"/>
    <property type="match status" value="1"/>
</dbReference>
<dbReference type="AlphaFoldDB" id="A0A1I2CC68"/>
<evidence type="ECO:0000259" key="2">
    <source>
        <dbReference type="PROSITE" id="PS50110"/>
    </source>
</evidence>
<reference evidence="3 4" key="1">
    <citation type="submission" date="2016-10" db="EMBL/GenBank/DDBJ databases">
        <authorList>
            <person name="de Groot N.N."/>
        </authorList>
    </citation>
    <scope>NUCLEOTIDE SEQUENCE [LARGE SCALE GENOMIC DNA]</scope>
    <source>
        <strain evidence="3 4">DSM 26130</strain>
    </source>
</reference>
<dbReference type="InterPro" id="IPR011006">
    <property type="entry name" value="CheY-like_superfamily"/>
</dbReference>
<dbReference type="RefSeq" id="WP_177236699.1">
    <property type="nucleotide sequence ID" value="NZ_FOLQ01000017.1"/>
</dbReference>
<name>A0A1I2CC68_9BACT</name>
<comment type="caution">
    <text evidence="1">Lacks conserved residue(s) required for the propagation of feature annotation.</text>
</comment>
<dbReference type="Pfam" id="PF00072">
    <property type="entry name" value="Response_reg"/>
    <property type="match status" value="1"/>
</dbReference>
<organism evidence="3 4">
    <name type="scientific">Spirosoma endophyticum</name>
    <dbReference type="NCBI Taxonomy" id="662367"/>
    <lineage>
        <taxon>Bacteria</taxon>
        <taxon>Pseudomonadati</taxon>
        <taxon>Bacteroidota</taxon>
        <taxon>Cytophagia</taxon>
        <taxon>Cytophagales</taxon>
        <taxon>Cytophagaceae</taxon>
        <taxon>Spirosoma</taxon>
    </lineage>
</organism>
<proteinExistence type="predicted"/>
<evidence type="ECO:0000256" key="1">
    <source>
        <dbReference type="PROSITE-ProRule" id="PRU00169"/>
    </source>
</evidence>
<keyword evidence="4" id="KW-1185">Reference proteome</keyword>
<dbReference type="Proteomes" id="UP000198598">
    <property type="component" value="Unassembled WGS sequence"/>
</dbReference>
<dbReference type="EMBL" id="FOLQ01000017">
    <property type="protein sequence ID" value="SFE65939.1"/>
    <property type="molecule type" value="Genomic_DNA"/>
</dbReference>
<dbReference type="SUPFAM" id="SSF52172">
    <property type="entry name" value="CheY-like"/>
    <property type="match status" value="1"/>
</dbReference>
<evidence type="ECO:0000313" key="4">
    <source>
        <dbReference type="Proteomes" id="UP000198598"/>
    </source>
</evidence>
<dbReference type="Gene3D" id="3.40.50.2300">
    <property type="match status" value="1"/>
</dbReference>
<feature type="domain" description="Response regulatory" evidence="2">
    <location>
        <begin position="6"/>
        <end position="129"/>
    </location>
</feature>
<accession>A0A1I2CC68</accession>
<dbReference type="STRING" id="662367.SAMN05216167_11740"/>
<dbReference type="InterPro" id="IPR001789">
    <property type="entry name" value="Sig_transdc_resp-reg_receiver"/>
</dbReference>
<dbReference type="GO" id="GO:0000160">
    <property type="term" value="P:phosphorelay signal transduction system"/>
    <property type="evidence" value="ECO:0007669"/>
    <property type="project" value="InterPro"/>
</dbReference>
<evidence type="ECO:0000313" key="3">
    <source>
        <dbReference type="EMBL" id="SFE65939.1"/>
    </source>
</evidence>
<protein>
    <submittedName>
        <fullName evidence="3">CheY chemotaxis protein or a CheY-like REC (Receiver) domain</fullName>
    </submittedName>
</protein>
<dbReference type="PANTHER" id="PTHR44520:SF1">
    <property type="entry name" value="TWO-COMPONENT SYSTEM REGULATORY PROTEIN"/>
    <property type="match status" value="1"/>
</dbReference>
<dbReference type="InterPro" id="IPR052893">
    <property type="entry name" value="TCS_response_regulator"/>
</dbReference>
<sequence>MNRTLFILVVEDNPDHQLLIGYSLRASIPQAEPVFVSMAEEAIRYLEECASGKKPFPRLCLLGIDQAPPESAWYLLRELRKRYPCLPVLVLSEQEDPACIRQAYESGAHSFLTKPHDLEGWEVQFKLLSIYWLGVVRLPVAGRC</sequence>
<dbReference type="PROSITE" id="PS50110">
    <property type="entry name" value="RESPONSE_REGULATORY"/>
    <property type="match status" value="1"/>
</dbReference>
<dbReference type="SMART" id="SM00448">
    <property type="entry name" value="REC"/>
    <property type="match status" value="1"/>
</dbReference>